<dbReference type="GO" id="GO:0006406">
    <property type="term" value="P:mRNA export from nucleus"/>
    <property type="evidence" value="ECO:0007669"/>
    <property type="project" value="UniProtKB-UniRule"/>
</dbReference>
<feature type="compositionally biased region" description="Polar residues" evidence="3">
    <location>
        <begin position="1"/>
        <end position="10"/>
    </location>
</feature>
<evidence type="ECO:0000256" key="2">
    <source>
        <dbReference type="RuleBase" id="RU369057"/>
    </source>
</evidence>
<dbReference type="AlphaFoldDB" id="A0A137PG75"/>
<dbReference type="PANTHER" id="PTHR16771:SF0">
    <property type="entry name" value="26S PROTEASOME COMPLEX SUBUNIT SEM1"/>
    <property type="match status" value="1"/>
</dbReference>
<dbReference type="GO" id="GO:0043248">
    <property type="term" value="P:proteasome assembly"/>
    <property type="evidence" value="ECO:0007669"/>
    <property type="project" value="UniProtKB-UniRule"/>
</dbReference>
<protein>
    <recommendedName>
        <fullName evidence="2">26S proteasome complex subunit SEM1</fullName>
    </recommendedName>
</protein>
<dbReference type="OrthoDB" id="5586203at2759"/>
<keyword evidence="2" id="KW-0539">Nucleus</keyword>
<accession>A0A137PG75</accession>
<sequence>MPTNNNNSTTDKQKPTETKPEAQKEQTKNTNLGVLEDDDEFEEFPSNLWDDNWDDDDIEDDFSKQLKEELAKADNKMQS</sequence>
<dbReference type="SMART" id="SM01385">
    <property type="entry name" value="DSS1_SEM1"/>
    <property type="match status" value="1"/>
</dbReference>
<dbReference type="InterPro" id="IPR007834">
    <property type="entry name" value="DSS1_SEM1"/>
</dbReference>
<dbReference type="STRING" id="796925.A0A137PG75"/>
<evidence type="ECO:0000313" key="5">
    <source>
        <dbReference type="Proteomes" id="UP000070444"/>
    </source>
</evidence>
<feature type="region of interest" description="Disordered" evidence="3">
    <location>
        <begin position="1"/>
        <end position="56"/>
    </location>
</feature>
<keyword evidence="2" id="KW-0647">Proteasome</keyword>
<dbReference type="EMBL" id="KQ964429">
    <property type="protein sequence ID" value="KXN73992.1"/>
    <property type="molecule type" value="Genomic_DNA"/>
</dbReference>
<dbReference type="OMA" id="MVMVVKP"/>
<evidence type="ECO:0000313" key="4">
    <source>
        <dbReference type="EMBL" id="KXN73992.1"/>
    </source>
</evidence>
<dbReference type="GO" id="GO:0000724">
    <property type="term" value="P:double-strand break repair via homologous recombination"/>
    <property type="evidence" value="ECO:0007669"/>
    <property type="project" value="TreeGrafter"/>
</dbReference>
<dbReference type="Proteomes" id="UP000070444">
    <property type="component" value="Unassembled WGS sequence"/>
</dbReference>
<feature type="compositionally biased region" description="Basic and acidic residues" evidence="3">
    <location>
        <begin position="11"/>
        <end position="27"/>
    </location>
</feature>
<comment type="similarity">
    <text evidence="1 2">Belongs to the DSS1/SEM1 family.</text>
</comment>
<organism evidence="4 5">
    <name type="scientific">Conidiobolus coronatus (strain ATCC 28846 / CBS 209.66 / NRRL 28638)</name>
    <name type="common">Delacroixia coronata</name>
    <dbReference type="NCBI Taxonomy" id="796925"/>
    <lineage>
        <taxon>Eukaryota</taxon>
        <taxon>Fungi</taxon>
        <taxon>Fungi incertae sedis</taxon>
        <taxon>Zoopagomycota</taxon>
        <taxon>Entomophthoromycotina</taxon>
        <taxon>Entomophthoromycetes</taxon>
        <taxon>Entomophthorales</taxon>
        <taxon>Ancylistaceae</taxon>
        <taxon>Conidiobolus</taxon>
    </lineage>
</organism>
<gene>
    <name evidence="4" type="ORF">CONCODRAFT_96430</name>
</gene>
<dbReference type="GO" id="GO:0005634">
    <property type="term" value="C:nucleus"/>
    <property type="evidence" value="ECO:0007669"/>
    <property type="project" value="UniProtKB-SubCell"/>
</dbReference>
<name>A0A137PG75_CONC2</name>
<keyword evidence="5" id="KW-1185">Reference proteome</keyword>
<dbReference type="GO" id="GO:0008541">
    <property type="term" value="C:proteasome regulatory particle, lid subcomplex"/>
    <property type="evidence" value="ECO:0007669"/>
    <property type="project" value="UniProtKB-UniRule"/>
</dbReference>
<comment type="subcellular location">
    <subcellularLocation>
        <location evidence="2">Nucleus</location>
    </subcellularLocation>
</comment>
<comment type="function">
    <text evidence="2">Component of the 26S proteasome, a multiprotein complex involved in the ATP-dependent degradation of ubiquitinated proteins.</text>
</comment>
<dbReference type="PANTHER" id="PTHR16771">
    <property type="entry name" value="26 PROTEASOME COMPLEX SUBUNIT DSS1"/>
    <property type="match status" value="1"/>
</dbReference>
<dbReference type="Pfam" id="PF05160">
    <property type="entry name" value="DSS1_SEM1"/>
    <property type="match status" value="1"/>
</dbReference>
<proteinExistence type="inferred from homology"/>
<reference evidence="4 5" key="1">
    <citation type="journal article" date="2015" name="Genome Biol. Evol.">
        <title>Phylogenomic analyses indicate that early fungi evolved digesting cell walls of algal ancestors of land plants.</title>
        <authorList>
            <person name="Chang Y."/>
            <person name="Wang S."/>
            <person name="Sekimoto S."/>
            <person name="Aerts A.L."/>
            <person name="Choi C."/>
            <person name="Clum A."/>
            <person name="LaButti K.M."/>
            <person name="Lindquist E.A."/>
            <person name="Yee Ngan C."/>
            <person name="Ohm R.A."/>
            <person name="Salamov A.A."/>
            <person name="Grigoriev I.V."/>
            <person name="Spatafora J.W."/>
            <person name="Berbee M.L."/>
        </authorList>
    </citation>
    <scope>NUCLEOTIDE SEQUENCE [LARGE SCALE GENOMIC DNA]</scope>
    <source>
        <strain evidence="4 5">NRRL 28638</strain>
    </source>
</reference>
<evidence type="ECO:0000256" key="1">
    <source>
        <dbReference type="ARBA" id="ARBA00034491"/>
    </source>
</evidence>
<evidence type="ECO:0000256" key="3">
    <source>
        <dbReference type="SAM" id="MobiDB-lite"/>
    </source>
</evidence>